<keyword evidence="2" id="KW-1185">Reference proteome</keyword>
<proteinExistence type="predicted"/>
<organism evidence="1 2">
    <name type="scientific">Rhipicephalus sanguineus</name>
    <name type="common">Brown dog tick</name>
    <name type="synonym">Ixodes sanguineus</name>
    <dbReference type="NCBI Taxonomy" id="34632"/>
    <lineage>
        <taxon>Eukaryota</taxon>
        <taxon>Metazoa</taxon>
        <taxon>Ecdysozoa</taxon>
        <taxon>Arthropoda</taxon>
        <taxon>Chelicerata</taxon>
        <taxon>Arachnida</taxon>
        <taxon>Acari</taxon>
        <taxon>Parasitiformes</taxon>
        <taxon>Ixodida</taxon>
        <taxon>Ixodoidea</taxon>
        <taxon>Ixodidae</taxon>
        <taxon>Rhipicephalinae</taxon>
        <taxon>Rhipicephalus</taxon>
        <taxon>Rhipicephalus</taxon>
    </lineage>
</organism>
<comment type="caution">
    <text evidence="1">The sequence shown here is derived from an EMBL/GenBank/DDBJ whole genome shotgun (WGS) entry which is preliminary data.</text>
</comment>
<dbReference type="Proteomes" id="UP000821837">
    <property type="component" value="Chromosome 3"/>
</dbReference>
<dbReference type="EMBL" id="JABSTV010001249">
    <property type="protein sequence ID" value="KAH7961071.1"/>
    <property type="molecule type" value="Genomic_DNA"/>
</dbReference>
<accession>A0A9D4PYG2</accession>
<evidence type="ECO:0000313" key="2">
    <source>
        <dbReference type="Proteomes" id="UP000821837"/>
    </source>
</evidence>
<protein>
    <submittedName>
        <fullName evidence="1">Uncharacterized protein</fullName>
    </submittedName>
</protein>
<reference evidence="1" key="1">
    <citation type="journal article" date="2020" name="Cell">
        <title>Large-Scale Comparative Analyses of Tick Genomes Elucidate Their Genetic Diversity and Vector Capacities.</title>
        <authorList>
            <consortium name="Tick Genome and Microbiome Consortium (TIGMIC)"/>
            <person name="Jia N."/>
            <person name="Wang J."/>
            <person name="Shi W."/>
            <person name="Du L."/>
            <person name="Sun Y."/>
            <person name="Zhan W."/>
            <person name="Jiang J.F."/>
            <person name="Wang Q."/>
            <person name="Zhang B."/>
            <person name="Ji P."/>
            <person name="Bell-Sakyi L."/>
            <person name="Cui X.M."/>
            <person name="Yuan T.T."/>
            <person name="Jiang B.G."/>
            <person name="Yang W.F."/>
            <person name="Lam T.T."/>
            <person name="Chang Q.C."/>
            <person name="Ding S.J."/>
            <person name="Wang X.J."/>
            <person name="Zhu J.G."/>
            <person name="Ruan X.D."/>
            <person name="Zhao L."/>
            <person name="Wei J.T."/>
            <person name="Ye R.Z."/>
            <person name="Que T.C."/>
            <person name="Du C.H."/>
            <person name="Zhou Y.H."/>
            <person name="Cheng J.X."/>
            <person name="Dai P.F."/>
            <person name="Guo W.B."/>
            <person name="Han X.H."/>
            <person name="Huang E.J."/>
            <person name="Li L.F."/>
            <person name="Wei W."/>
            <person name="Gao Y.C."/>
            <person name="Liu J.Z."/>
            <person name="Shao H.Z."/>
            <person name="Wang X."/>
            <person name="Wang C.C."/>
            <person name="Yang T.C."/>
            <person name="Huo Q.B."/>
            <person name="Li W."/>
            <person name="Chen H.Y."/>
            <person name="Chen S.E."/>
            <person name="Zhou L.G."/>
            <person name="Ni X.B."/>
            <person name="Tian J.H."/>
            <person name="Sheng Y."/>
            <person name="Liu T."/>
            <person name="Pan Y.S."/>
            <person name="Xia L.Y."/>
            <person name="Li J."/>
            <person name="Zhao F."/>
            <person name="Cao W.C."/>
        </authorList>
    </citation>
    <scope>NUCLEOTIDE SEQUENCE</scope>
    <source>
        <strain evidence="1">Rsan-2018</strain>
    </source>
</reference>
<dbReference type="AlphaFoldDB" id="A0A9D4PYG2"/>
<evidence type="ECO:0000313" key="1">
    <source>
        <dbReference type="EMBL" id="KAH7961071.1"/>
    </source>
</evidence>
<name>A0A9D4PYG2_RHISA</name>
<reference evidence="1" key="2">
    <citation type="submission" date="2021-09" db="EMBL/GenBank/DDBJ databases">
        <authorList>
            <person name="Jia N."/>
            <person name="Wang J."/>
            <person name="Shi W."/>
            <person name="Du L."/>
            <person name="Sun Y."/>
            <person name="Zhan W."/>
            <person name="Jiang J."/>
            <person name="Wang Q."/>
            <person name="Zhang B."/>
            <person name="Ji P."/>
            <person name="Sakyi L.B."/>
            <person name="Cui X."/>
            <person name="Yuan T."/>
            <person name="Jiang B."/>
            <person name="Yang W."/>
            <person name="Lam T.T.-Y."/>
            <person name="Chang Q."/>
            <person name="Ding S."/>
            <person name="Wang X."/>
            <person name="Zhu J."/>
            <person name="Ruan X."/>
            <person name="Zhao L."/>
            <person name="Wei J."/>
            <person name="Que T."/>
            <person name="Du C."/>
            <person name="Cheng J."/>
            <person name="Dai P."/>
            <person name="Han X."/>
            <person name="Huang E."/>
            <person name="Gao Y."/>
            <person name="Liu J."/>
            <person name="Shao H."/>
            <person name="Ye R."/>
            <person name="Li L."/>
            <person name="Wei W."/>
            <person name="Wang X."/>
            <person name="Wang C."/>
            <person name="Huo Q."/>
            <person name="Li W."/>
            <person name="Guo W."/>
            <person name="Chen H."/>
            <person name="Chen S."/>
            <person name="Zhou L."/>
            <person name="Zhou L."/>
            <person name="Ni X."/>
            <person name="Tian J."/>
            <person name="Zhou Y."/>
            <person name="Sheng Y."/>
            <person name="Liu T."/>
            <person name="Pan Y."/>
            <person name="Xia L."/>
            <person name="Li J."/>
            <person name="Zhao F."/>
            <person name="Cao W."/>
        </authorList>
    </citation>
    <scope>NUCLEOTIDE SEQUENCE</scope>
    <source>
        <strain evidence="1">Rsan-2018</strain>
        <tissue evidence="1">Larvae</tissue>
    </source>
</reference>
<sequence>MFEFVARKHSSSSKGSLRSCMSAVGLEYTGSPSDCYSLQESEDVVDRKLRRRGALVYDSDIFLPANNKIACWKPTGFAALREITARGDLSVAAMNPWSSITS</sequence>
<gene>
    <name evidence="1" type="ORF">HPB52_001314</name>
</gene>